<dbReference type="EMBL" id="JAAZSR010000314">
    <property type="protein sequence ID" value="NKX51811.1"/>
    <property type="molecule type" value="Genomic_DNA"/>
</dbReference>
<evidence type="ECO:0000313" key="1">
    <source>
        <dbReference type="EMBL" id="NKX51811.1"/>
    </source>
</evidence>
<evidence type="ECO:0000313" key="2">
    <source>
        <dbReference type="Proteomes" id="UP000523795"/>
    </source>
</evidence>
<dbReference type="Proteomes" id="UP000523795">
    <property type="component" value="Unassembled WGS sequence"/>
</dbReference>
<accession>A0ABX1JRX1</accession>
<comment type="caution">
    <text evidence="1">The sequence shown here is derived from an EMBL/GenBank/DDBJ whole genome shotgun (WGS) entry which is preliminary data.</text>
</comment>
<name>A0ABX1JRX1_9MICC</name>
<sequence>ASLVLRRTAPGHDVDEIRALTGAPFAVELEAGVAA</sequence>
<reference evidence="1 2" key="1">
    <citation type="submission" date="2020-04" db="EMBL/GenBank/DDBJ databases">
        <authorList>
            <person name="Liu S."/>
        </authorList>
    </citation>
    <scope>NUCLEOTIDE SEQUENCE [LARGE SCALE GENOMIC DNA]</scope>
    <source>
        <strain evidence="1 2">CGMCC 1.15091</strain>
    </source>
</reference>
<keyword evidence="1" id="KW-0808">Transferase</keyword>
<proteinExistence type="predicted"/>
<protein>
    <submittedName>
        <fullName evidence="1">Succinyl-CoA--3-ketoacid-CoA transferase</fullName>
    </submittedName>
</protein>
<keyword evidence="2" id="KW-1185">Reference proteome</keyword>
<dbReference type="GO" id="GO:0016740">
    <property type="term" value="F:transferase activity"/>
    <property type="evidence" value="ECO:0007669"/>
    <property type="project" value="UniProtKB-KW"/>
</dbReference>
<organism evidence="1 2">
    <name type="scientific">Arthrobacter deserti</name>
    <dbReference type="NCBI Taxonomy" id="1742687"/>
    <lineage>
        <taxon>Bacteria</taxon>
        <taxon>Bacillati</taxon>
        <taxon>Actinomycetota</taxon>
        <taxon>Actinomycetes</taxon>
        <taxon>Micrococcales</taxon>
        <taxon>Micrococcaceae</taxon>
        <taxon>Arthrobacter</taxon>
    </lineage>
</organism>
<gene>
    <name evidence="1" type="ORF">HER39_14805</name>
</gene>
<feature type="non-terminal residue" evidence="1">
    <location>
        <position position="1"/>
    </location>
</feature>